<keyword evidence="3" id="KW-1185">Reference proteome</keyword>
<evidence type="ECO:0000313" key="2">
    <source>
        <dbReference type="EMBL" id="MDQ2587473.1"/>
    </source>
</evidence>
<evidence type="ECO:0000313" key="3">
    <source>
        <dbReference type="Proteomes" id="UP001225605"/>
    </source>
</evidence>
<dbReference type="InterPro" id="IPR001387">
    <property type="entry name" value="Cro/C1-type_HTH"/>
</dbReference>
<dbReference type="SUPFAM" id="SSF47413">
    <property type="entry name" value="lambda repressor-like DNA-binding domains"/>
    <property type="match status" value="1"/>
</dbReference>
<name>A0ABU0X5R1_9PSEU</name>
<dbReference type="EMBL" id="NSDM01000012">
    <property type="protein sequence ID" value="MDQ2587473.1"/>
    <property type="molecule type" value="Genomic_DNA"/>
</dbReference>
<dbReference type="Proteomes" id="UP001225605">
    <property type="component" value="Unassembled WGS sequence"/>
</dbReference>
<dbReference type="InterPro" id="IPR010982">
    <property type="entry name" value="Lambda_DNA-bd_dom_sf"/>
</dbReference>
<protein>
    <recommendedName>
        <fullName evidence="4">HTH cro/C1-type domain-containing protein</fullName>
    </recommendedName>
</protein>
<evidence type="ECO:0000256" key="1">
    <source>
        <dbReference type="SAM" id="MobiDB-lite"/>
    </source>
</evidence>
<comment type="caution">
    <text evidence="2">The sequence shown here is derived from an EMBL/GenBank/DDBJ whole genome shotgun (WGS) entry which is preliminary data.</text>
</comment>
<organism evidence="2 3">
    <name type="scientific">Saccharothrix yanglingensis</name>
    <dbReference type="NCBI Taxonomy" id="659496"/>
    <lineage>
        <taxon>Bacteria</taxon>
        <taxon>Bacillati</taxon>
        <taxon>Actinomycetota</taxon>
        <taxon>Actinomycetes</taxon>
        <taxon>Pseudonocardiales</taxon>
        <taxon>Pseudonocardiaceae</taxon>
        <taxon>Saccharothrix</taxon>
    </lineage>
</organism>
<evidence type="ECO:0008006" key="4">
    <source>
        <dbReference type="Google" id="ProtNLM"/>
    </source>
</evidence>
<gene>
    <name evidence="2" type="ORF">CKY47_26505</name>
</gene>
<proteinExistence type="predicted"/>
<reference evidence="2 3" key="1">
    <citation type="submission" date="2017-06" db="EMBL/GenBank/DDBJ databases">
        <title>Cultured bacterium strain Saccharothrix yanglingensis Hhs.015.</title>
        <authorList>
            <person name="Xia Y."/>
        </authorList>
    </citation>
    <scope>NUCLEOTIDE SEQUENCE [LARGE SCALE GENOMIC DNA]</scope>
    <source>
        <strain evidence="2 3">Hhs.015</strain>
    </source>
</reference>
<dbReference type="CDD" id="cd00093">
    <property type="entry name" value="HTH_XRE"/>
    <property type="match status" value="1"/>
</dbReference>
<dbReference type="RefSeq" id="WP_306749022.1">
    <property type="nucleotide sequence ID" value="NZ_NSDM01000012.1"/>
</dbReference>
<sequence length="415" mass="45245">MLTSSDLRKRCRCTGETPNEVRRQRGGGDPGPLVPVAGPGQQRFEAGMLQAVVRAMARMRRRGHPLRPTAMVDRVRLDAGTVGLRVHDTALDHLLAEVLPVLSGDRLRGVPGVRAHPGRDHLDLRGPDGGLRLLGVTRKRWRQAVEAGLPTRAPDTGPDRRTSWPTAVMSGVLRRLPLWRGAAWLDGVVVGDALELYWRNGPPAEAVAAILTRSACAVPGAAARPYAFRDAVRGVALTECAEPAGRVDHPDPKWAWDLWLATTAPGGAVHERAVRPVRPAADLPDVWEQPEMRAALALRRMDAVYRLLLRHGVTRHRLATLTGQSPREVDDVLAGGRVESYDALAGIAEALGVPPGYMGLAHDERPVHDEPCHCEHLDERTKRDRFLAHAALVTVGADLPTWGCRTPVCRSNPPR</sequence>
<accession>A0ABU0X5R1</accession>
<feature type="region of interest" description="Disordered" evidence="1">
    <location>
        <begin position="1"/>
        <end position="34"/>
    </location>
</feature>